<reference evidence="2" key="2">
    <citation type="journal article" date="2018" name="Mol. Plant Microbe Interact.">
        <title>Genome sequence resources for the wheat stripe rust pathogen (Puccinia striiformis f. sp. tritici) and the barley stripe rust pathogen (Puccinia striiformis f. sp. hordei).</title>
        <authorList>
            <person name="Xia C."/>
            <person name="Wang M."/>
            <person name="Yin C."/>
            <person name="Cornejo O.E."/>
            <person name="Hulbert S.H."/>
            <person name="Chen X."/>
        </authorList>
    </citation>
    <scope>NUCLEOTIDE SEQUENCE [LARGE SCALE GENOMIC DNA]</scope>
    <source>
        <strain evidence="2">93-210</strain>
    </source>
</reference>
<feature type="non-terminal residue" evidence="1">
    <location>
        <position position="1"/>
    </location>
</feature>
<keyword evidence="2" id="KW-1185">Reference proteome</keyword>
<name>A0ACC0EFS8_9BASI</name>
<evidence type="ECO:0000313" key="2">
    <source>
        <dbReference type="Proteomes" id="UP001060170"/>
    </source>
</evidence>
<protein>
    <submittedName>
        <fullName evidence="1">Uncharacterized protein</fullName>
    </submittedName>
</protein>
<reference evidence="1 2" key="3">
    <citation type="journal article" date="2022" name="Microbiol. Spectr.">
        <title>Folding features and dynamics of 3D genome architecture in plant fungal pathogens.</title>
        <authorList>
            <person name="Xia C."/>
        </authorList>
    </citation>
    <scope>NUCLEOTIDE SEQUENCE [LARGE SCALE GENOMIC DNA]</scope>
    <source>
        <strain evidence="1 2">93-210</strain>
    </source>
</reference>
<organism evidence="1 2">
    <name type="scientific">Puccinia striiformis f. sp. tritici</name>
    <dbReference type="NCBI Taxonomy" id="168172"/>
    <lineage>
        <taxon>Eukaryota</taxon>
        <taxon>Fungi</taxon>
        <taxon>Dikarya</taxon>
        <taxon>Basidiomycota</taxon>
        <taxon>Pucciniomycotina</taxon>
        <taxon>Pucciniomycetes</taxon>
        <taxon>Pucciniales</taxon>
        <taxon>Pucciniaceae</taxon>
        <taxon>Puccinia</taxon>
    </lineage>
</organism>
<sequence>EDGWQIRHTHLSPGVEYSAEEFRRSSFSNGNMLENLLNLMRKLKKKNFLINARLQVFEPPARPRLNENLLECADFETTPSSLYRVQRFSFVSTVYMKASRFAFVQCAPKSSALRKSGNCSGSSTVSFSLRKLHAKSTIHESCCCPYSSAVLGRHL</sequence>
<proteinExistence type="predicted"/>
<accession>A0ACC0EFS8</accession>
<reference evidence="2" key="1">
    <citation type="journal article" date="2018" name="BMC Genomics">
        <title>Genomic insights into host adaptation between the wheat stripe rust pathogen (Puccinia striiformis f. sp. tritici) and the barley stripe rust pathogen (Puccinia striiformis f. sp. hordei).</title>
        <authorList>
            <person name="Xia C."/>
            <person name="Wang M."/>
            <person name="Yin C."/>
            <person name="Cornejo O.E."/>
            <person name="Hulbert S.H."/>
            <person name="Chen X."/>
        </authorList>
    </citation>
    <scope>NUCLEOTIDE SEQUENCE [LARGE SCALE GENOMIC DNA]</scope>
    <source>
        <strain evidence="2">93-210</strain>
    </source>
</reference>
<comment type="caution">
    <text evidence="1">The sequence shown here is derived from an EMBL/GenBank/DDBJ whole genome shotgun (WGS) entry which is preliminary data.</text>
</comment>
<gene>
    <name evidence="1" type="ORF">MJO28_007337</name>
</gene>
<dbReference type="Proteomes" id="UP001060170">
    <property type="component" value="Chromosome 7"/>
</dbReference>
<evidence type="ECO:0000313" key="1">
    <source>
        <dbReference type="EMBL" id="KAI7951653.1"/>
    </source>
</evidence>
<dbReference type="EMBL" id="CM045871">
    <property type="protein sequence ID" value="KAI7951653.1"/>
    <property type="molecule type" value="Genomic_DNA"/>
</dbReference>